<dbReference type="STRING" id="207559.Dde_2305"/>
<proteinExistence type="predicted"/>
<dbReference type="AlphaFoldDB" id="Q30YZ4"/>
<reference evidence="2 3" key="1">
    <citation type="journal article" date="2011" name="J. Bacteriol.">
        <title>Complete genome sequence and updated annotation of Desulfovibrio alaskensis G20.</title>
        <authorList>
            <person name="Hauser L.J."/>
            <person name="Land M.L."/>
            <person name="Brown S.D."/>
            <person name="Larimer F."/>
            <person name="Keller K.L."/>
            <person name="Rapp-Giles B.J."/>
            <person name="Price M.N."/>
            <person name="Lin M."/>
            <person name="Bruce D.C."/>
            <person name="Detter J.C."/>
            <person name="Tapia R."/>
            <person name="Han C.S."/>
            <person name="Goodwin L.A."/>
            <person name="Cheng J.F."/>
            <person name="Pitluck S."/>
            <person name="Copeland A."/>
            <person name="Lucas S."/>
            <person name="Nolan M."/>
            <person name="Lapidus A.L."/>
            <person name="Palumbo A.V."/>
            <person name="Wall J.D."/>
        </authorList>
    </citation>
    <scope>NUCLEOTIDE SEQUENCE [LARGE SCALE GENOMIC DNA]</scope>
    <source>
        <strain evidence="3">ATCC BAA 1058 / DSM 17464 / G20</strain>
    </source>
</reference>
<feature type="transmembrane region" description="Helical" evidence="1">
    <location>
        <begin position="66"/>
        <end position="89"/>
    </location>
</feature>
<dbReference type="GO" id="GO:0015661">
    <property type="term" value="F:L-lysine efflux transmembrane transporter activity"/>
    <property type="evidence" value="ECO:0007669"/>
    <property type="project" value="InterPro"/>
</dbReference>
<dbReference type="HOGENOM" id="CLU_078428_1_0_7"/>
<dbReference type="GO" id="GO:0005886">
    <property type="term" value="C:plasma membrane"/>
    <property type="evidence" value="ECO:0007669"/>
    <property type="project" value="TreeGrafter"/>
</dbReference>
<accession>Q30YZ4</accession>
<feature type="transmembrane region" description="Helical" evidence="1">
    <location>
        <begin position="119"/>
        <end position="143"/>
    </location>
</feature>
<keyword evidence="1" id="KW-0812">Transmembrane</keyword>
<dbReference type="EMBL" id="CP000112">
    <property type="protein sequence ID" value="ABB39102.1"/>
    <property type="molecule type" value="Genomic_DNA"/>
</dbReference>
<keyword evidence="1" id="KW-1133">Transmembrane helix</keyword>
<evidence type="ECO:0000256" key="1">
    <source>
        <dbReference type="SAM" id="Phobius"/>
    </source>
</evidence>
<dbReference type="PANTHER" id="PTHR35804">
    <property type="entry name" value="LYSINE EXPORTER LYSO"/>
    <property type="match status" value="1"/>
</dbReference>
<dbReference type="RefSeq" id="WP_011368184.1">
    <property type="nucleotide sequence ID" value="NC_007519.1"/>
</dbReference>
<feature type="transmembrane region" description="Helical" evidence="1">
    <location>
        <begin position="95"/>
        <end position="112"/>
    </location>
</feature>
<name>Q30YZ4_OLEA2</name>
<protein>
    <recommendedName>
        <fullName evidence="4">Lysine exporter LysO family protein</fullName>
    </recommendedName>
</protein>
<dbReference type="KEGG" id="dde:Dde_2305"/>
<keyword evidence="1" id="KW-0472">Membrane</keyword>
<evidence type="ECO:0000313" key="2">
    <source>
        <dbReference type="EMBL" id="ABB39102.1"/>
    </source>
</evidence>
<feature type="transmembrane region" description="Helical" evidence="1">
    <location>
        <begin position="36"/>
        <end position="54"/>
    </location>
</feature>
<dbReference type="PANTHER" id="PTHR35804:SF1">
    <property type="entry name" value="LYSINE EXPORTER LYSO"/>
    <property type="match status" value="1"/>
</dbReference>
<evidence type="ECO:0008006" key="4">
    <source>
        <dbReference type="Google" id="ProtNLM"/>
    </source>
</evidence>
<sequence length="200" mass="21299">MKGSLIILAFFIAGALLGYSGITPEVLSSDTVSAYALYFLLFIVGVGIGFDTRCWRILREMHIKVLLVPVFIMLGTFAGALATAPFIPGHSIRDVLAVGAGFGYYSLSSIMISQMGDTVLGSIALLSNIIRELITLLAAPLLVRYFGKLGPLASGGATAMDTTLPIITRFSGERYGIIAVFSGMFLTVAVPFMVSAIMSW</sequence>
<dbReference type="Pfam" id="PF03956">
    <property type="entry name" value="Lys_export"/>
    <property type="match status" value="1"/>
</dbReference>
<keyword evidence="3" id="KW-1185">Reference proteome</keyword>
<dbReference type="Proteomes" id="UP000002710">
    <property type="component" value="Chromosome"/>
</dbReference>
<feature type="transmembrane region" description="Helical" evidence="1">
    <location>
        <begin position="175"/>
        <end position="198"/>
    </location>
</feature>
<gene>
    <name evidence="2" type="ordered locus">Dde_2305</name>
</gene>
<organism evidence="2 3">
    <name type="scientific">Oleidesulfovibrio alaskensis (strain ATCC BAA-1058 / DSM 17464 / G20)</name>
    <name type="common">Desulfovibrio alaskensis</name>
    <dbReference type="NCBI Taxonomy" id="207559"/>
    <lineage>
        <taxon>Bacteria</taxon>
        <taxon>Pseudomonadati</taxon>
        <taxon>Thermodesulfobacteriota</taxon>
        <taxon>Desulfovibrionia</taxon>
        <taxon>Desulfovibrionales</taxon>
        <taxon>Desulfovibrionaceae</taxon>
        <taxon>Oleidesulfovibrio</taxon>
    </lineage>
</organism>
<evidence type="ECO:0000313" key="3">
    <source>
        <dbReference type="Proteomes" id="UP000002710"/>
    </source>
</evidence>
<dbReference type="InterPro" id="IPR005642">
    <property type="entry name" value="LysO"/>
</dbReference>
<dbReference type="eggNOG" id="COG2431">
    <property type="taxonomic scope" value="Bacteria"/>
</dbReference>